<dbReference type="AlphaFoldDB" id="H3CDM3"/>
<keyword evidence="3" id="KW-0325">Glycoprotein</keyword>
<dbReference type="GO" id="GO:0030334">
    <property type="term" value="P:regulation of cell migration"/>
    <property type="evidence" value="ECO:0007669"/>
    <property type="project" value="TreeGrafter"/>
</dbReference>
<reference evidence="6" key="1">
    <citation type="journal article" date="2004" name="Nature">
        <title>Genome duplication in the teleost fish Tetraodon nigroviridis reveals the early vertebrate proto-karyotype.</title>
        <authorList>
            <person name="Jaillon O."/>
            <person name="Aury J.-M."/>
            <person name="Brunet F."/>
            <person name="Petit J.-L."/>
            <person name="Stange-Thomann N."/>
            <person name="Mauceli E."/>
            <person name="Bouneau L."/>
            <person name="Fischer C."/>
            <person name="Ozouf-Costaz C."/>
            <person name="Bernot A."/>
            <person name="Nicaud S."/>
            <person name="Jaffe D."/>
            <person name="Fisher S."/>
            <person name="Lutfalla G."/>
            <person name="Dossat C."/>
            <person name="Segurens B."/>
            <person name="Dasilva C."/>
            <person name="Salanoubat M."/>
            <person name="Levy M."/>
            <person name="Boudet N."/>
            <person name="Castellano S."/>
            <person name="Anthouard V."/>
            <person name="Jubin C."/>
            <person name="Castelli V."/>
            <person name="Katinka M."/>
            <person name="Vacherie B."/>
            <person name="Biemont C."/>
            <person name="Skalli Z."/>
            <person name="Cattolico L."/>
            <person name="Poulain J."/>
            <person name="De Berardinis V."/>
            <person name="Cruaud C."/>
            <person name="Duprat S."/>
            <person name="Brottier P."/>
            <person name="Coutanceau J.-P."/>
            <person name="Gouzy J."/>
            <person name="Parra G."/>
            <person name="Lardier G."/>
            <person name="Chapple C."/>
            <person name="McKernan K.J."/>
            <person name="McEwan P."/>
            <person name="Bosak S."/>
            <person name="Kellis M."/>
            <person name="Volff J.-N."/>
            <person name="Guigo R."/>
            <person name="Zody M.C."/>
            <person name="Mesirov J."/>
            <person name="Lindblad-Toh K."/>
            <person name="Birren B."/>
            <person name="Nusbaum C."/>
            <person name="Kahn D."/>
            <person name="Robinson-Rechavi M."/>
            <person name="Laudet V."/>
            <person name="Schachter V."/>
            <person name="Quetier F."/>
            <person name="Saurin W."/>
            <person name="Scarpelli C."/>
            <person name="Wincker P."/>
            <person name="Lander E.S."/>
            <person name="Weissenbach J."/>
            <person name="Roest Crollius H."/>
        </authorList>
    </citation>
    <scope>NUCLEOTIDE SEQUENCE [LARGE SCALE GENOMIC DNA]</scope>
</reference>
<dbReference type="PANTHER" id="PTHR22625">
    <property type="entry name" value="PLEXIN"/>
    <property type="match status" value="1"/>
</dbReference>
<dbReference type="STRING" id="99883.ENSTNIP00000006346"/>
<dbReference type="Ensembl" id="ENSTNIT00000006495.1">
    <property type="protein sequence ID" value="ENSTNIP00000006346.1"/>
    <property type="gene ID" value="ENSTNIG00000003746.1"/>
</dbReference>
<feature type="domain" description="IPT/TIG" evidence="4">
    <location>
        <begin position="48"/>
        <end position="144"/>
    </location>
</feature>
<dbReference type="GO" id="GO:0005886">
    <property type="term" value="C:plasma membrane"/>
    <property type="evidence" value="ECO:0007669"/>
    <property type="project" value="TreeGrafter"/>
</dbReference>
<reference evidence="5" key="2">
    <citation type="submission" date="2025-08" db="UniProtKB">
        <authorList>
            <consortium name="Ensembl"/>
        </authorList>
    </citation>
    <scope>IDENTIFICATION</scope>
</reference>
<keyword evidence="6" id="KW-1185">Reference proteome</keyword>
<protein>
    <recommendedName>
        <fullName evidence="4">IPT/TIG domain-containing protein</fullName>
    </recommendedName>
</protein>
<dbReference type="PANTHER" id="PTHR22625:SF35">
    <property type="entry name" value="PLEXIN-A1"/>
    <property type="match status" value="1"/>
</dbReference>
<dbReference type="Proteomes" id="UP000007303">
    <property type="component" value="Unassembled WGS sequence"/>
</dbReference>
<dbReference type="SMART" id="SM00429">
    <property type="entry name" value="IPT"/>
    <property type="match status" value="3"/>
</dbReference>
<feature type="domain" description="IPT/TIG" evidence="4">
    <location>
        <begin position="145"/>
        <end position="229"/>
    </location>
</feature>
<comment type="subcellular location">
    <subcellularLocation>
        <location evidence="1">Membrane</location>
    </subcellularLocation>
</comment>
<evidence type="ECO:0000256" key="3">
    <source>
        <dbReference type="ARBA" id="ARBA00023180"/>
    </source>
</evidence>
<dbReference type="SUPFAM" id="SSF103575">
    <property type="entry name" value="Plexin repeat"/>
    <property type="match status" value="1"/>
</dbReference>
<sequence length="359" mass="39833">SCGMCLKANPRFECGWCVQNKKCSLKQECISGNGGWMHASSENSRCSHPRITKLFPETGPRQGGTRVTILGENLGLQFRDIQMGVRVGKIPCMPVEEEYVSAERIVCLLNDATNYRVQEAHVEVCVKDCINDYRALSPRPFTFVTPYFNRIQPSQGPISGGTRITVEGSYLNAGSYVSVRFAQRPCFFKRKVKHCLLSCASFVGMNEGYAPNTVSNYLIDSGQKHYTFRLQFLRHKVTTKLSLTFCIYSGGTLLTVSGTNLATIQEPKIRAKYGQVESFHNCTVYNNSVMVCLAPSVADSELGFSESGTDPDEIGFYLDNVNALVVVNKTFSYYPDPVFEPLSPSGVLELKPTSPLILK</sequence>
<dbReference type="SUPFAM" id="SSF81296">
    <property type="entry name" value="E set domains"/>
    <property type="match status" value="3"/>
</dbReference>
<dbReference type="InterPro" id="IPR002165">
    <property type="entry name" value="Plexin_repeat"/>
</dbReference>
<feature type="domain" description="IPT/TIG" evidence="4">
    <location>
        <begin position="235"/>
        <end position="334"/>
    </location>
</feature>
<evidence type="ECO:0000313" key="5">
    <source>
        <dbReference type="Ensembl" id="ENSTNIP00000006346.1"/>
    </source>
</evidence>
<dbReference type="GeneTree" id="ENSGT01050000244850"/>
<dbReference type="Pfam" id="PF01437">
    <property type="entry name" value="PSI"/>
    <property type="match status" value="1"/>
</dbReference>
<dbReference type="InterPro" id="IPR014756">
    <property type="entry name" value="Ig_E-set"/>
</dbReference>
<evidence type="ECO:0000256" key="1">
    <source>
        <dbReference type="ARBA" id="ARBA00004370"/>
    </source>
</evidence>
<dbReference type="FunFam" id="2.60.40.10:FF:000123">
    <property type="entry name" value="Plexin A1"/>
    <property type="match status" value="1"/>
</dbReference>
<proteinExistence type="predicted"/>
<evidence type="ECO:0000313" key="6">
    <source>
        <dbReference type="Proteomes" id="UP000007303"/>
    </source>
</evidence>
<dbReference type="HOGENOM" id="CLU_066154_0_0_1"/>
<evidence type="ECO:0000256" key="2">
    <source>
        <dbReference type="ARBA" id="ARBA00023136"/>
    </source>
</evidence>
<dbReference type="GO" id="GO:0007399">
    <property type="term" value="P:nervous system development"/>
    <property type="evidence" value="ECO:0007669"/>
    <property type="project" value="UniProtKB-ARBA"/>
</dbReference>
<dbReference type="InterPro" id="IPR013783">
    <property type="entry name" value="Ig-like_fold"/>
</dbReference>
<organism evidence="5 6">
    <name type="scientific">Tetraodon nigroviridis</name>
    <name type="common">Spotted green pufferfish</name>
    <name type="synonym">Chelonodon nigroviridis</name>
    <dbReference type="NCBI Taxonomy" id="99883"/>
    <lineage>
        <taxon>Eukaryota</taxon>
        <taxon>Metazoa</taxon>
        <taxon>Chordata</taxon>
        <taxon>Craniata</taxon>
        <taxon>Vertebrata</taxon>
        <taxon>Euteleostomi</taxon>
        <taxon>Actinopterygii</taxon>
        <taxon>Neopterygii</taxon>
        <taxon>Teleostei</taxon>
        <taxon>Neoteleostei</taxon>
        <taxon>Acanthomorphata</taxon>
        <taxon>Eupercaria</taxon>
        <taxon>Tetraodontiformes</taxon>
        <taxon>Tetradontoidea</taxon>
        <taxon>Tetraodontidae</taxon>
        <taxon>Tetraodon</taxon>
    </lineage>
</organism>
<dbReference type="GO" id="GO:0002116">
    <property type="term" value="C:semaphorin receptor complex"/>
    <property type="evidence" value="ECO:0007669"/>
    <property type="project" value="TreeGrafter"/>
</dbReference>
<dbReference type="GO" id="GO:0017154">
    <property type="term" value="F:semaphorin receptor activity"/>
    <property type="evidence" value="ECO:0007669"/>
    <property type="project" value="InterPro"/>
</dbReference>
<keyword evidence="2" id="KW-0472">Membrane</keyword>
<dbReference type="InterPro" id="IPR031148">
    <property type="entry name" value="Plexin"/>
</dbReference>
<evidence type="ECO:0000259" key="4">
    <source>
        <dbReference type="SMART" id="SM00429"/>
    </source>
</evidence>
<dbReference type="CDD" id="cd01180">
    <property type="entry name" value="IPT_plexin_repeat1"/>
    <property type="match status" value="1"/>
</dbReference>
<dbReference type="InParanoid" id="H3CDM3"/>
<dbReference type="OMA" id="FADSIML"/>
<reference evidence="5" key="3">
    <citation type="submission" date="2025-09" db="UniProtKB">
        <authorList>
            <consortium name="Ensembl"/>
        </authorList>
    </citation>
    <scope>IDENTIFICATION</scope>
</reference>
<dbReference type="Gene3D" id="2.60.40.10">
    <property type="entry name" value="Immunoglobulins"/>
    <property type="match status" value="3"/>
</dbReference>
<dbReference type="Pfam" id="PF01833">
    <property type="entry name" value="TIG"/>
    <property type="match status" value="3"/>
</dbReference>
<name>H3CDM3_TETNG</name>
<dbReference type="InterPro" id="IPR002909">
    <property type="entry name" value="IPT_dom"/>
</dbReference>
<accession>H3CDM3</accession>